<evidence type="ECO:0000313" key="1">
    <source>
        <dbReference type="EMBL" id="CAA9520112.1"/>
    </source>
</evidence>
<name>A0A6J4TCH8_9SPHN</name>
<sequence length="106" mass="11367">MDAKRPPLPLVLTANDLLSGHSVFYDGERWAPRLDGALVATDAAIADRLTAAGHESIARADVVDPYLATVALDPDGRPVPKHYRERIRVSGPTIAFAGPPFVPGER</sequence>
<evidence type="ECO:0008006" key="2">
    <source>
        <dbReference type="Google" id="ProtNLM"/>
    </source>
</evidence>
<proteinExistence type="predicted"/>
<dbReference type="AlphaFoldDB" id="A0A6J4TCH8"/>
<dbReference type="InterPro" id="IPR021270">
    <property type="entry name" value="DUF2849"/>
</dbReference>
<dbReference type="Pfam" id="PF11011">
    <property type="entry name" value="DUF2849"/>
    <property type="match status" value="1"/>
</dbReference>
<organism evidence="1">
    <name type="scientific">uncultured Sphingomonadaceae bacterium</name>
    <dbReference type="NCBI Taxonomy" id="169976"/>
    <lineage>
        <taxon>Bacteria</taxon>
        <taxon>Pseudomonadati</taxon>
        <taxon>Pseudomonadota</taxon>
        <taxon>Alphaproteobacteria</taxon>
        <taxon>Sphingomonadales</taxon>
        <taxon>Sphingomonadaceae</taxon>
        <taxon>environmental samples</taxon>
    </lineage>
</organism>
<gene>
    <name evidence="1" type="ORF">AVDCRST_MAG91-2142</name>
</gene>
<protein>
    <recommendedName>
        <fullName evidence="2">DUF2849 domain-containing protein</fullName>
    </recommendedName>
</protein>
<dbReference type="EMBL" id="CADCVX010000394">
    <property type="protein sequence ID" value="CAA9520112.1"/>
    <property type="molecule type" value="Genomic_DNA"/>
</dbReference>
<accession>A0A6J4TCH8</accession>
<reference evidence="1" key="1">
    <citation type="submission" date="2020-02" db="EMBL/GenBank/DDBJ databases">
        <authorList>
            <person name="Meier V. D."/>
        </authorList>
    </citation>
    <scope>NUCLEOTIDE SEQUENCE</scope>
    <source>
        <strain evidence="1">AVDCRST_MAG91</strain>
    </source>
</reference>